<gene>
    <name evidence="1" type="ORF">O1611_g2308</name>
</gene>
<sequence length="691" mass="78505">MMDIVRVPGPPAQQLAVKDVFQQLSDRQKLYAHHMSRAAWNGSRIIMRQTSPEATEIFDFIVAIYRSCDGQWQELVDSHGVSAQEVDAFLEYAGNFLCNIGNYWGEGNKKFVPDLSADALQKFGQAAAMTQEALEAVIKPMTSGPPFEIGYPSERSQSTYYPGKVKITKEEIALVARVLEDHEIEPGNTRLQKVVNDGKPTFEVLQASTDGQMSRQFGNVNGLGAVRIRGGDHAEELAKICRSLHEAKSYTENETQNEVIDHYIHSFESGDMECFRDSQKAWVKDKAPAVENTLGFVETYRDPHGARAEWQGLVGISHPIESQTMRRFVARSDDFLRLLPWATPNVNDGKGPFEKDKFVAPDYTSIYSLAFCTSYSWEATNIPNYNDIRETCGFKNIIVANRMSANNSPSRPCYYVDDSEVERFRECTHIIRFITTAIHELLGHGSGKLLSETSPGQYNFNKEDLPISPLSDRVIGTWYHYGQTWTSVFGTIATSVEECRAMLVPLYLIDNEELLSIFSYDDKTEITAEDLHYHTYLQIGVEGLQSLAYYNSEQKAWGDPHKRAHWAILRHLLLDGDDVIKVVWSEGSDRLTVKVDRSKMLSRGKPSLGKFLCSLHIWRCTADVKPCRDYYEDITSVTGKYEEWRGRVVGKPEPRWKFIHANTFLKDGQVTIKEYENSNKGIVQSWVEREI</sequence>
<evidence type="ECO:0000313" key="2">
    <source>
        <dbReference type="Proteomes" id="UP001153332"/>
    </source>
</evidence>
<name>A0ACC2JV93_9PEZI</name>
<comment type="caution">
    <text evidence="1">The sequence shown here is derived from an EMBL/GenBank/DDBJ whole genome shotgun (WGS) entry which is preliminary data.</text>
</comment>
<evidence type="ECO:0000313" key="1">
    <source>
        <dbReference type="EMBL" id="KAJ8131320.1"/>
    </source>
</evidence>
<accession>A0ACC2JV93</accession>
<dbReference type="Proteomes" id="UP001153332">
    <property type="component" value="Unassembled WGS sequence"/>
</dbReference>
<dbReference type="EMBL" id="JAPUUL010000313">
    <property type="protein sequence ID" value="KAJ8131320.1"/>
    <property type="molecule type" value="Genomic_DNA"/>
</dbReference>
<keyword evidence="2" id="KW-1185">Reference proteome</keyword>
<proteinExistence type="predicted"/>
<protein>
    <submittedName>
        <fullName evidence="1">Uncharacterized protein</fullName>
    </submittedName>
</protein>
<organism evidence="1 2">
    <name type="scientific">Lasiodiplodia mahajangana</name>
    <dbReference type="NCBI Taxonomy" id="1108764"/>
    <lineage>
        <taxon>Eukaryota</taxon>
        <taxon>Fungi</taxon>
        <taxon>Dikarya</taxon>
        <taxon>Ascomycota</taxon>
        <taxon>Pezizomycotina</taxon>
        <taxon>Dothideomycetes</taxon>
        <taxon>Dothideomycetes incertae sedis</taxon>
        <taxon>Botryosphaeriales</taxon>
        <taxon>Botryosphaeriaceae</taxon>
        <taxon>Lasiodiplodia</taxon>
    </lineage>
</organism>
<reference evidence="1" key="1">
    <citation type="submission" date="2022-12" db="EMBL/GenBank/DDBJ databases">
        <title>Genome Sequence of Lasiodiplodia mahajangana.</title>
        <authorList>
            <person name="Buettner E."/>
        </authorList>
    </citation>
    <scope>NUCLEOTIDE SEQUENCE</scope>
    <source>
        <strain evidence="1">VT137</strain>
    </source>
</reference>